<dbReference type="AlphaFoldDB" id="A0A4P6MPB7"/>
<dbReference type="STRING" id="1216970.GCA_001570985_01465"/>
<reference evidence="2 3" key="1">
    <citation type="submission" date="2019-02" db="EMBL/GenBank/DDBJ databases">
        <title>Genomic data mining of an Antarctic deep-sea actinobacterium, Janibacterlimosus P3-3-X1.</title>
        <authorList>
            <person name="Liao L."/>
            <person name="Chen B."/>
        </authorList>
    </citation>
    <scope>NUCLEOTIDE SEQUENCE [LARGE SCALE GENOMIC DNA]</scope>
    <source>
        <strain evidence="2 3">P3-3-X1</strain>
    </source>
</reference>
<sequence>MRTVVVSLIAEDRPGLVAELARTVAEQGGNWLEGQMGRLGGTFAGAVLVEIEDDRIDDLSAAVRDLPDVDVVEVTAATTATDAAEELDEVRLQVIGQDQPGIVRDVTAALAQHGLGIHDLCTSISDAPMSGERLFEAIAVVGVAKDVDLTELRTALDEVSTQLSLDVQIDDGDETSAWGEVPEQA</sequence>
<dbReference type="Proteomes" id="UP000290408">
    <property type="component" value="Chromosome"/>
</dbReference>
<dbReference type="GO" id="GO:0006355">
    <property type="term" value="P:regulation of DNA-templated transcription"/>
    <property type="evidence" value="ECO:0007669"/>
    <property type="project" value="InterPro"/>
</dbReference>
<protein>
    <submittedName>
        <fullName evidence="2">Amino acid-binding ACT protein</fullName>
    </submittedName>
</protein>
<dbReference type="InterPro" id="IPR002912">
    <property type="entry name" value="ACT_dom"/>
</dbReference>
<feature type="domain" description="ACT" evidence="1">
    <location>
        <begin position="91"/>
        <end position="172"/>
    </location>
</feature>
<organism evidence="2 3">
    <name type="scientific">Janibacter limosus</name>
    <dbReference type="NCBI Taxonomy" id="53458"/>
    <lineage>
        <taxon>Bacteria</taxon>
        <taxon>Bacillati</taxon>
        <taxon>Actinomycetota</taxon>
        <taxon>Actinomycetes</taxon>
        <taxon>Micrococcales</taxon>
        <taxon>Intrasporangiaceae</taxon>
        <taxon>Janibacter</taxon>
    </lineage>
</organism>
<dbReference type="PIRSF" id="PIRSF028103">
    <property type="entry name" value="GcvR"/>
    <property type="match status" value="1"/>
</dbReference>
<keyword evidence="3" id="KW-1185">Reference proteome</keyword>
<name>A0A4P6MPB7_9MICO</name>
<feature type="domain" description="ACT" evidence="1">
    <location>
        <begin position="5"/>
        <end position="77"/>
    </location>
</feature>
<dbReference type="Gene3D" id="3.30.70.260">
    <property type="match status" value="2"/>
</dbReference>
<evidence type="ECO:0000313" key="3">
    <source>
        <dbReference type="Proteomes" id="UP000290408"/>
    </source>
</evidence>
<dbReference type="PANTHER" id="PTHR34875:SF6">
    <property type="entry name" value="UPF0237 PROTEIN MJ1558"/>
    <property type="match status" value="1"/>
</dbReference>
<dbReference type="PANTHER" id="PTHR34875">
    <property type="entry name" value="UPF0237 PROTEIN MJ1558"/>
    <property type="match status" value="1"/>
</dbReference>
<dbReference type="SUPFAM" id="SSF55021">
    <property type="entry name" value="ACT-like"/>
    <property type="match status" value="2"/>
</dbReference>
<dbReference type="Pfam" id="PF13740">
    <property type="entry name" value="ACT_6"/>
    <property type="match status" value="2"/>
</dbReference>
<evidence type="ECO:0000313" key="2">
    <source>
        <dbReference type="EMBL" id="QBF45204.1"/>
    </source>
</evidence>
<dbReference type="InterPro" id="IPR050990">
    <property type="entry name" value="UPF0237/GcvR_regulator"/>
</dbReference>
<dbReference type="KEGG" id="jli:EXU32_02320"/>
<dbReference type="EMBL" id="CP036164">
    <property type="protein sequence ID" value="QBF45204.1"/>
    <property type="molecule type" value="Genomic_DNA"/>
</dbReference>
<evidence type="ECO:0000259" key="1">
    <source>
        <dbReference type="PROSITE" id="PS51671"/>
    </source>
</evidence>
<dbReference type="OrthoDB" id="12860at2"/>
<accession>A0A4P6MPB7</accession>
<dbReference type="CDD" id="cd04869">
    <property type="entry name" value="ACT_GcvR_2"/>
    <property type="match status" value="1"/>
</dbReference>
<dbReference type="InterPro" id="IPR016867">
    <property type="entry name" value="GcvR"/>
</dbReference>
<dbReference type="InterPro" id="IPR045865">
    <property type="entry name" value="ACT-like_dom_sf"/>
</dbReference>
<gene>
    <name evidence="2" type="ORF">EXU32_02320</name>
</gene>
<dbReference type="PROSITE" id="PS51671">
    <property type="entry name" value="ACT"/>
    <property type="match status" value="2"/>
</dbReference>
<proteinExistence type="predicted"/>
<dbReference type="RefSeq" id="WP_130628444.1">
    <property type="nucleotide sequence ID" value="NZ_CP036164.1"/>
</dbReference>